<feature type="transmembrane region" description="Helical" evidence="6">
    <location>
        <begin position="102"/>
        <end position="123"/>
    </location>
</feature>
<evidence type="ECO:0000256" key="1">
    <source>
        <dbReference type="ARBA" id="ARBA00004651"/>
    </source>
</evidence>
<dbReference type="PANTHER" id="PTHR32322:SF18">
    <property type="entry name" value="S-ADENOSYLMETHIONINE_S-ADENOSYLHOMOCYSTEINE TRANSPORTER"/>
    <property type="match status" value="1"/>
</dbReference>
<feature type="transmembrane region" description="Helical" evidence="6">
    <location>
        <begin position="12"/>
        <end position="28"/>
    </location>
</feature>
<feature type="transmembrane region" description="Helical" evidence="6">
    <location>
        <begin position="276"/>
        <end position="296"/>
    </location>
</feature>
<feature type="domain" description="EamA" evidence="7">
    <location>
        <begin position="159"/>
        <end position="293"/>
    </location>
</feature>
<feature type="transmembrane region" description="Helical" evidence="6">
    <location>
        <begin position="220"/>
        <end position="239"/>
    </location>
</feature>
<feature type="transmembrane region" description="Helical" evidence="6">
    <location>
        <begin position="132"/>
        <end position="150"/>
    </location>
</feature>
<feature type="transmembrane region" description="Helical" evidence="6">
    <location>
        <begin position="71"/>
        <end position="90"/>
    </location>
</feature>
<dbReference type="AlphaFoldDB" id="A0A8J7U6X0"/>
<keyword evidence="4 6" id="KW-1133">Transmembrane helix</keyword>
<proteinExistence type="predicted"/>
<feature type="transmembrane region" description="Helical" evidence="6">
    <location>
        <begin position="190"/>
        <end position="214"/>
    </location>
</feature>
<keyword evidence="5 6" id="KW-0472">Membrane</keyword>
<comment type="caution">
    <text evidence="8">The sequence shown here is derived from an EMBL/GenBank/DDBJ whole genome shotgun (WGS) entry which is preliminary data.</text>
</comment>
<accession>A0A8J7U6X0</accession>
<dbReference type="InterPro" id="IPR000620">
    <property type="entry name" value="EamA_dom"/>
</dbReference>
<comment type="subcellular location">
    <subcellularLocation>
        <location evidence="1">Cell membrane</location>
        <topology evidence="1">Multi-pass membrane protein</topology>
    </subcellularLocation>
</comment>
<keyword evidence="3 6" id="KW-0812">Transmembrane</keyword>
<evidence type="ECO:0000256" key="2">
    <source>
        <dbReference type="ARBA" id="ARBA00022475"/>
    </source>
</evidence>
<dbReference type="EMBL" id="JAFREP010000035">
    <property type="protein sequence ID" value="MBO1322379.1"/>
    <property type="molecule type" value="Genomic_DNA"/>
</dbReference>
<keyword evidence="9" id="KW-1185">Reference proteome</keyword>
<sequence>MKTDSSHIAKGVMFGLLTALIWGAWPVFSRFSLTRALNTYDIAVLRFGVAGTILLPYWLKTLRHTTARPAVRPQLVLLMFFGAGAPYLVLSGYGLSIAPAGHFGVITPSCMLTFSSLAAWWLLDDKPTPARLIGWPLILIGVTLVGLRGLSLGSGDVWRGDLIFLICGVMWGIYTVAFKQTGMTGLQATAWVNVTSMLALIPIYLIFGLGNMGAASTSEIVTQGLFQGVFSAVIAMFCYNKALAILGVSRGAVFAALVPGCALILGIPVLGEIPGWIEVGGLCLVTTGMLFVLGMFGSMHRRQIAPGG</sequence>
<dbReference type="RefSeq" id="WP_207862352.1">
    <property type="nucleotide sequence ID" value="NZ_JAFREP010000035.1"/>
</dbReference>
<dbReference type="Proteomes" id="UP000664417">
    <property type="component" value="Unassembled WGS sequence"/>
</dbReference>
<protein>
    <submittedName>
        <fullName evidence="8">DMT family transporter</fullName>
    </submittedName>
</protein>
<evidence type="ECO:0000256" key="6">
    <source>
        <dbReference type="SAM" id="Phobius"/>
    </source>
</evidence>
<name>A0A8J7U6X0_9BACT</name>
<evidence type="ECO:0000256" key="3">
    <source>
        <dbReference type="ARBA" id="ARBA00022692"/>
    </source>
</evidence>
<dbReference type="PANTHER" id="PTHR32322">
    <property type="entry name" value="INNER MEMBRANE TRANSPORTER"/>
    <property type="match status" value="1"/>
</dbReference>
<keyword evidence="2" id="KW-1003">Cell membrane</keyword>
<feature type="transmembrane region" description="Helical" evidence="6">
    <location>
        <begin position="162"/>
        <end position="178"/>
    </location>
</feature>
<evidence type="ECO:0000256" key="4">
    <source>
        <dbReference type="ARBA" id="ARBA00022989"/>
    </source>
</evidence>
<dbReference type="GO" id="GO:0005886">
    <property type="term" value="C:plasma membrane"/>
    <property type="evidence" value="ECO:0007669"/>
    <property type="project" value="UniProtKB-SubCell"/>
</dbReference>
<dbReference type="InterPro" id="IPR037185">
    <property type="entry name" value="EmrE-like"/>
</dbReference>
<evidence type="ECO:0000313" key="8">
    <source>
        <dbReference type="EMBL" id="MBO1322379.1"/>
    </source>
</evidence>
<dbReference type="Pfam" id="PF00892">
    <property type="entry name" value="EamA"/>
    <property type="match status" value="2"/>
</dbReference>
<dbReference type="SUPFAM" id="SSF103481">
    <property type="entry name" value="Multidrug resistance efflux transporter EmrE"/>
    <property type="match status" value="2"/>
</dbReference>
<evidence type="ECO:0000313" key="9">
    <source>
        <dbReference type="Proteomes" id="UP000664417"/>
    </source>
</evidence>
<dbReference type="InterPro" id="IPR050638">
    <property type="entry name" value="AA-Vitamin_Transporters"/>
</dbReference>
<reference evidence="8" key="1">
    <citation type="submission" date="2021-03" db="EMBL/GenBank/DDBJ databases">
        <authorList>
            <person name="Wang G."/>
        </authorList>
    </citation>
    <scope>NUCLEOTIDE SEQUENCE</scope>
    <source>
        <strain evidence="8">KCTC 12899</strain>
    </source>
</reference>
<feature type="domain" description="EamA" evidence="7">
    <location>
        <begin position="10"/>
        <end position="145"/>
    </location>
</feature>
<organism evidence="8 9">
    <name type="scientific">Acanthopleuribacter pedis</name>
    <dbReference type="NCBI Taxonomy" id="442870"/>
    <lineage>
        <taxon>Bacteria</taxon>
        <taxon>Pseudomonadati</taxon>
        <taxon>Acidobacteriota</taxon>
        <taxon>Holophagae</taxon>
        <taxon>Acanthopleuribacterales</taxon>
        <taxon>Acanthopleuribacteraceae</taxon>
        <taxon>Acanthopleuribacter</taxon>
    </lineage>
</organism>
<feature type="transmembrane region" description="Helical" evidence="6">
    <location>
        <begin position="40"/>
        <end position="59"/>
    </location>
</feature>
<gene>
    <name evidence="8" type="ORF">J3U88_28155</name>
</gene>
<feature type="transmembrane region" description="Helical" evidence="6">
    <location>
        <begin position="251"/>
        <end position="270"/>
    </location>
</feature>
<evidence type="ECO:0000259" key="7">
    <source>
        <dbReference type="Pfam" id="PF00892"/>
    </source>
</evidence>
<evidence type="ECO:0000256" key="5">
    <source>
        <dbReference type="ARBA" id="ARBA00023136"/>
    </source>
</evidence>